<comment type="caution">
    <text evidence="1">The sequence shown here is derived from an EMBL/GenBank/DDBJ whole genome shotgun (WGS) entry which is preliminary data.</text>
</comment>
<reference evidence="1 2" key="1">
    <citation type="submission" date="2019-09" db="EMBL/GenBank/DDBJ databases">
        <title>Mumia zhuanghuii sp. nov. isolated from the intestinal contents of plateau pika (Ochotona curzoniae) in the Qinghai-Tibet plateau of China.</title>
        <authorList>
            <person name="Tian Z."/>
        </authorList>
    </citation>
    <scope>NUCLEOTIDE SEQUENCE [LARGE SCALE GENOMIC DNA]</scope>
    <source>
        <strain evidence="2">350</strain>
    </source>
</reference>
<dbReference type="SUPFAM" id="SSF52540">
    <property type="entry name" value="P-loop containing nucleoside triphosphate hydrolases"/>
    <property type="match status" value="1"/>
</dbReference>
<proteinExistence type="predicted"/>
<sequence>MPDLNWDKFDELPGDSTANFELLWRGAIRQTYGRYGDFQARAQQPGVEFHIHLNQDCGLGEAGRWFGWQTKWWKVSSGTAIGTNRRDDVEDSQAKTAMHLPDLTDWVLCTRRPFTPKDQAWFSSLTPGFKLDHQVSEDLANLLVGDVELLRETYFGDLVINAARLEELQESAVSEVRERWFPEVHQSTSVELALRQMLAEPDAWNDLDHIGHELKSLVQRVDGTVGQVAIPANLADDLADLVERAFNVRQLLAEVYERLSPDGDHTWRELGDAVIPTPPPATPPVLRKLRAENHPAAPPLTNLVFRTREAISLANQVFDRLAAQIVVVTGDAGFGKTHLAARLTTATEARPAGVLLYGRRLSDRDDLDQLARQVTLAGKPVQTFDALLAAVDAAAARAQCRLPIVVDGLNEAENPGDWRPLLDKLQKKLEKYPSVLVICTIRETFVPRAIPTSIDRVLPLDGFTVELSEVVKKYFEYFKIDAPRTELPRDLFRQPLALRIFCTVANPSREETVVLAHLPRSLNEMFGTYLAEVADRIEDLNPQLRASEVLEALDALGLELWKEGTRELPEARVKEIFGDLTRARWDGSILAALENEGVLIRQPAQDAEAPDHTLRPDLVVAVVYDLLAGYLIASATVRHGGNTFVQALKTPEVEGLLANTSATRHQLATDIFDALAFVLPRHNHGQLWQAVGDQFVRPALLRTVALDPASVDDATVETWTNAINNAENTSPYWARLRESRAIPDHPLNTTFLDTILRPMAVSNRDLRWTEWLRSNWQSALADAHAIAADWQNRPERTDADALRARWLLWVLTSTVRDLRDAATAALYWYGRGNSTALFNLALDALTINDPYIGERATAAAYGVATAHQQHDPEFEIQLAEYLTKLVPIVSGDEPTAPTFHRLTRYYIAGTIEFARAHYPHALPPAAADGIDFAPGALPAPIPKGHPSHNDANLTIHMDFGNYTVGRLFRDRGNYDDKHLGHQKAIAQILGVVYDLGWRQEEFLKIDSSIGRRNNDRGPDRIDRYGKKYAWIGFYLVAGELLASGARLHWLETDIDPTFPQRNPQLPFDLPEWIGTTDSSDEQWLLNGTIEVPDDLLYRPTLDGDEGPWVLVHANLSSKDNATGRNTFGLFNTIAVDASQSEDILKHWESISYPGRDLIDLPAAYYLFAGEIPWHPRMVSSGEDMAGTGMKNIPWDPNDGWTDYHNEPHEDPYNSFVRGYHPAPYTDQTDELENLPTEINDLLAKYGGTADDTTPTPPKLPVEPPRKATTLPFEVLAHTFAWEGHNSSENQAFSYVPSKRLSNASNLRSTPASFNQTDPTGAPASKSYAASAGLEGNLLYIREDILKSYASGLAVITVGFGERQLTHSLPNVEVPDAIRKVYQQNLNVWRTHRIVDQGSVPPEKTPPATDD</sequence>
<organism evidence="1 2">
    <name type="scientific">Mumia zhuanghuii</name>
    <dbReference type="NCBI Taxonomy" id="2585211"/>
    <lineage>
        <taxon>Bacteria</taxon>
        <taxon>Bacillati</taxon>
        <taxon>Actinomycetota</taxon>
        <taxon>Actinomycetes</taxon>
        <taxon>Propionibacteriales</taxon>
        <taxon>Nocardioidaceae</taxon>
        <taxon>Mumia</taxon>
    </lineage>
</organism>
<accession>A0A5Q6S3Q8</accession>
<evidence type="ECO:0000313" key="1">
    <source>
        <dbReference type="EMBL" id="KAA1425008.1"/>
    </source>
</evidence>
<gene>
    <name evidence="1" type="ORF">FE697_003700</name>
</gene>
<dbReference type="OrthoDB" id="9757917at2"/>
<dbReference type="RefSeq" id="WP_149768182.1">
    <property type="nucleotide sequence ID" value="NZ_VDFQ02000001.1"/>
</dbReference>
<evidence type="ECO:0000313" key="2">
    <source>
        <dbReference type="Proteomes" id="UP000307768"/>
    </source>
</evidence>
<protein>
    <submittedName>
        <fullName evidence="1">Uncharacterized protein</fullName>
    </submittedName>
</protein>
<dbReference type="Proteomes" id="UP000307768">
    <property type="component" value="Unassembled WGS sequence"/>
</dbReference>
<dbReference type="InterPro" id="IPR027417">
    <property type="entry name" value="P-loop_NTPase"/>
</dbReference>
<dbReference type="EMBL" id="VDFQ02000001">
    <property type="protein sequence ID" value="KAA1425008.1"/>
    <property type="molecule type" value="Genomic_DNA"/>
</dbReference>
<name>A0A5Q6S3Q8_9ACTN</name>